<dbReference type="EMBL" id="FNIR01000001">
    <property type="protein sequence ID" value="SDN57685.1"/>
    <property type="molecule type" value="Genomic_DNA"/>
</dbReference>
<gene>
    <name evidence="1" type="ORF">SAMN05660199_00318</name>
</gene>
<protein>
    <submittedName>
        <fullName evidence="1">Acyl carrier protein</fullName>
    </submittedName>
</protein>
<proteinExistence type="predicted"/>
<dbReference type="Proteomes" id="UP000199088">
    <property type="component" value="Unassembled WGS sequence"/>
</dbReference>
<organism evidence="1 2">
    <name type="scientific">Klenkia soli</name>
    <dbReference type="NCBI Taxonomy" id="1052260"/>
    <lineage>
        <taxon>Bacteria</taxon>
        <taxon>Bacillati</taxon>
        <taxon>Actinomycetota</taxon>
        <taxon>Actinomycetes</taxon>
        <taxon>Geodermatophilales</taxon>
        <taxon>Geodermatophilaceae</taxon>
        <taxon>Klenkia</taxon>
    </lineage>
</organism>
<reference evidence="2" key="1">
    <citation type="submission" date="2016-10" db="EMBL/GenBank/DDBJ databases">
        <authorList>
            <person name="Varghese N."/>
            <person name="Submissions S."/>
        </authorList>
    </citation>
    <scope>NUCLEOTIDE SEQUENCE [LARGE SCALE GENOMIC DNA]</scope>
    <source>
        <strain evidence="2">DSM 45843</strain>
    </source>
</reference>
<dbReference type="RefSeq" id="WP_091238394.1">
    <property type="nucleotide sequence ID" value="NZ_FNIR01000001.1"/>
</dbReference>
<sequence length="80" mass="8579">MTDTDTEARVNEVLGLVLALPAPVTGPVLRSATPAWDSLAHVEIIYALEETFGVLFPEESLTELDGTTAIATRVDRLRAA</sequence>
<keyword evidence="2" id="KW-1185">Reference proteome</keyword>
<evidence type="ECO:0000313" key="1">
    <source>
        <dbReference type="EMBL" id="SDN57685.1"/>
    </source>
</evidence>
<dbReference type="SUPFAM" id="SSF47336">
    <property type="entry name" value="ACP-like"/>
    <property type="match status" value="1"/>
</dbReference>
<accession>A0A1H0CIL3</accession>
<dbReference type="STRING" id="1052260.SAMN05660199_00318"/>
<evidence type="ECO:0000313" key="2">
    <source>
        <dbReference type="Proteomes" id="UP000199088"/>
    </source>
</evidence>
<dbReference type="OrthoDB" id="5326335at2"/>
<name>A0A1H0CIL3_9ACTN</name>
<dbReference type="Gene3D" id="1.10.1200.10">
    <property type="entry name" value="ACP-like"/>
    <property type="match status" value="1"/>
</dbReference>
<dbReference type="AlphaFoldDB" id="A0A1H0CIL3"/>
<dbReference type="InterPro" id="IPR036736">
    <property type="entry name" value="ACP-like_sf"/>
</dbReference>